<dbReference type="PANTHER" id="PTHR33371">
    <property type="entry name" value="INTERMEMBRANE PHOSPHOLIPID TRANSPORT SYSTEM BINDING PROTEIN MLAD-RELATED"/>
    <property type="match status" value="1"/>
</dbReference>
<gene>
    <name evidence="4" type="ORF">MMOR_58860</name>
</gene>
<dbReference type="Gene3D" id="1.20.1170.10">
    <property type="match status" value="1"/>
</dbReference>
<dbReference type="InterPro" id="IPR003399">
    <property type="entry name" value="Mce/MlaD"/>
</dbReference>
<dbReference type="KEGG" id="mmor:MMOR_58860"/>
<name>A0AAD1M9Y0_9MYCO</name>
<dbReference type="PANTHER" id="PTHR33371:SF18">
    <property type="entry name" value="MCE-FAMILY PROTEIN MCE3C"/>
    <property type="match status" value="1"/>
</dbReference>
<dbReference type="InterPro" id="IPR052336">
    <property type="entry name" value="MlaD_Phospholipid_Transporter"/>
</dbReference>
<protein>
    <submittedName>
        <fullName evidence="4">Mammalian cell entry protein</fullName>
    </submittedName>
</protein>
<sequence length="452" mass="47462">MRAKVKSFEEYNPVVIGALGVALTATVALGALQYDKLPFINTAKHYSAEFAEAGGLRAGAAVQVAGYRVGEVTSIELDGAQVLVEFDVDRDVHLGENTEANIRTKSLLGAKVLEITPRGDGNLNRIPLSRTRSPYQLPDALGDLSATISGLNTAGVSDALDTLAQTFQNTPLDLKLALQGVTRFSRTLGARDAQLRKLLEDANSATSVLSERADEIAALIANTNALLAELRSQSAALQQISGNLSAFARQLSAFVEDNQTQLRPALDKLNGVITMVDNHKKGLQKSIVYLNQYALSFGEAIASGPFFKAYLSNLLPGQFVQPFVDAAFSDLGLDPNVLLPSERTDPEIGQRATPALPMPYPRTGQGGEPKTQLPDAITGNPGDQQCGPPGVPLPGPGCYPYREPLPAPAPGGPPPGPPAAPSGSATPADTTPSPVYQTAPGEPAQASQEAGR</sequence>
<evidence type="ECO:0000256" key="1">
    <source>
        <dbReference type="SAM" id="MobiDB-lite"/>
    </source>
</evidence>
<dbReference type="GO" id="GO:0005576">
    <property type="term" value="C:extracellular region"/>
    <property type="evidence" value="ECO:0007669"/>
    <property type="project" value="TreeGrafter"/>
</dbReference>
<dbReference type="PRINTS" id="PR01782">
    <property type="entry name" value="MCEVIRFACTOR"/>
</dbReference>
<reference evidence="4 5" key="1">
    <citation type="journal article" date="2019" name="Emerg. Microbes Infect.">
        <title>Comprehensive subspecies identification of 175 nontuberculous mycobacteria species based on 7547 genomic profiles.</title>
        <authorList>
            <person name="Matsumoto Y."/>
            <person name="Kinjo T."/>
            <person name="Motooka D."/>
            <person name="Nabeya D."/>
            <person name="Jung N."/>
            <person name="Uechi K."/>
            <person name="Horii T."/>
            <person name="Iida T."/>
            <person name="Fujita J."/>
            <person name="Nakamura S."/>
        </authorList>
    </citation>
    <scope>NUCLEOTIDE SEQUENCE [LARGE SCALE GENOMIC DNA]</scope>
    <source>
        <strain evidence="4 5">JCM 6375</strain>
    </source>
</reference>
<feature type="compositionally biased region" description="Low complexity" evidence="1">
    <location>
        <begin position="421"/>
        <end position="434"/>
    </location>
</feature>
<proteinExistence type="predicted"/>
<feature type="compositionally biased region" description="Pro residues" evidence="1">
    <location>
        <begin position="389"/>
        <end position="420"/>
    </location>
</feature>
<keyword evidence="5" id="KW-1185">Reference proteome</keyword>
<evidence type="ECO:0000313" key="4">
    <source>
        <dbReference type="EMBL" id="BBX04950.1"/>
    </source>
</evidence>
<dbReference type="EMBL" id="AP022560">
    <property type="protein sequence ID" value="BBX04950.1"/>
    <property type="molecule type" value="Genomic_DNA"/>
</dbReference>
<dbReference type="Proteomes" id="UP000466681">
    <property type="component" value="Chromosome"/>
</dbReference>
<dbReference type="Pfam" id="PF11887">
    <property type="entry name" value="Mce4_CUP1"/>
    <property type="match status" value="1"/>
</dbReference>
<feature type="region of interest" description="Disordered" evidence="1">
    <location>
        <begin position="337"/>
        <end position="452"/>
    </location>
</feature>
<evidence type="ECO:0000259" key="2">
    <source>
        <dbReference type="Pfam" id="PF02470"/>
    </source>
</evidence>
<dbReference type="AlphaFoldDB" id="A0AAD1M9Y0"/>
<dbReference type="InterPro" id="IPR024516">
    <property type="entry name" value="Mce_C"/>
</dbReference>
<dbReference type="NCBIfam" id="TIGR00996">
    <property type="entry name" value="Mtu_fam_mce"/>
    <property type="match status" value="1"/>
</dbReference>
<dbReference type="InterPro" id="IPR005693">
    <property type="entry name" value="Mce"/>
</dbReference>
<feature type="domain" description="Mammalian cell entry C-terminal" evidence="3">
    <location>
        <begin position="126"/>
        <end position="299"/>
    </location>
</feature>
<organism evidence="4 5">
    <name type="scientific">Mycolicibacterium moriokaense</name>
    <dbReference type="NCBI Taxonomy" id="39691"/>
    <lineage>
        <taxon>Bacteria</taxon>
        <taxon>Bacillati</taxon>
        <taxon>Actinomycetota</taxon>
        <taxon>Actinomycetes</taxon>
        <taxon>Mycobacteriales</taxon>
        <taxon>Mycobacteriaceae</taxon>
        <taxon>Mycolicibacterium</taxon>
    </lineage>
</organism>
<evidence type="ECO:0000259" key="3">
    <source>
        <dbReference type="Pfam" id="PF11887"/>
    </source>
</evidence>
<accession>A0AAD1M9Y0</accession>
<feature type="domain" description="Mce/MlaD" evidence="2">
    <location>
        <begin position="44"/>
        <end position="117"/>
    </location>
</feature>
<dbReference type="Pfam" id="PF02470">
    <property type="entry name" value="MlaD"/>
    <property type="match status" value="1"/>
</dbReference>
<evidence type="ECO:0000313" key="5">
    <source>
        <dbReference type="Proteomes" id="UP000466681"/>
    </source>
</evidence>